<dbReference type="InterPro" id="IPR013011">
    <property type="entry name" value="PTS_EIIB_2"/>
</dbReference>
<proteinExistence type="predicted"/>
<dbReference type="SUPFAM" id="SSF52794">
    <property type="entry name" value="PTS system IIB component-like"/>
    <property type="match status" value="1"/>
</dbReference>
<keyword evidence="6" id="KW-0804">Transcription</keyword>
<evidence type="ECO:0000256" key="1">
    <source>
        <dbReference type="ARBA" id="ARBA00022679"/>
    </source>
</evidence>
<dbReference type="Pfam" id="PF02302">
    <property type="entry name" value="PTS_IIB"/>
    <property type="match status" value="1"/>
</dbReference>
<dbReference type="CDD" id="cd05568">
    <property type="entry name" value="PTS_IIB_bgl_like"/>
    <property type="match status" value="1"/>
</dbReference>
<dbReference type="RefSeq" id="WP_110433013.1">
    <property type="nucleotide sequence ID" value="NZ_QGLR01000009.1"/>
</dbReference>
<keyword evidence="5" id="KW-0010">Activator</keyword>
<evidence type="ECO:0000256" key="2">
    <source>
        <dbReference type="ARBA" id="ARBA00022683"/>
    </source>
</evidence>
<evidence type="ECO:0000259" key="9">
    <source>
        <dbReference type="PROSITE" id="PS51372"/>
    </source>
</evidence>
<comment type="caution">
    <text evidence="10">The sequence shown here is derived from an EMBL/GenBank/DDBJ whole genome shotgun (WGS) entry which is preliminary data.</text>
</comment>
<evidence type="ECO:0000256" key="3">
    <source>
        <dbReference type="ARBA" id="ARBA00022737"/>
    </source>
</evidence>
<dbReference type="Gene3D" id="3.40.50.2300">
    <property type="match status" value="1"/>
</dbReference>
<feature type="domain" description="PRD" evidence="9">
    <location>
        <begin position="187"/>
        <end position="292"/>
    </location>
</feature>
<feature type="domain" description="PTS EIIB type-2" evidence="8">
    <location>
        <begin position="403"/>
        <end position="495"/>
    </location>
</feature>
<keyword evidence="3" id="KW-0677">Repeat</keyword>
<keyword evidence="11" id="KW-1185">Reference proteome</keyword>
<dbReference type="GO" id="GO:0008982">
    <property type="term" value="F:protein-N(PI)-phosphohistidine-sugar phosphotransferase activity"/>
    <property type="evidence" value="ECO:0007669"/>
    <property type="project" value="InterPro"/>
</dbReference>
<dbReference type="OrthoDB" id="3710983at2"/>
<dbReference type="Pfam" id="PF05043">
    <property type="entry name" value="Mga"/>
    <property type="match status" value="1"/>
</dbReference>
<dbReference type="Pfam" id="PF08279">
    <property type="entry name" value="HTH_11"/>
    <property type="match status" value="1"/>
</dbReference>
<dbReference type="SUPFAM" id="SSF55804">
    <property type="entry name" value="Phoshotransferase/anion transport protein"/>
    <property type="match status" value="1"/>
</dbReference>
<protein>
    <submittedName>
        <fullName evidence="10">Transcription antiterminator BglG</fullName>
    </submittedName>
</protein>
<dbReference type="InterPro" id="IPR011608">
    <property type="entry name" value="PRD"/>
</dbReference>
<keyword evidence="4" id="KW-0805">Transcription regulation</keyword>
<dbReference type="PROSITE" id="PS51094">
    <property type="entry name" value="PTS_EIIA_TYPE_2"/>
    <property type="match status" value="1"/>
</dbReference>
<organism evidence="10 11">
    <name type="scientific">Gilliamella apicola</name>
    <dbReference type="NCBI Taxonomy" id="1196095"/>
    <lineage>
        <taxon>Bacteria</taxon>
        <taxon>Pseudomonadati</taxon>
        <taxon>Pseudomonadota</taxon>
        <taxon>Gammaproteobacteria</taxon>
        <taxon>Orbales</taxon>
        <taxon>Orbaceae</taxon>
        <taxon>Gilliamella</taxon>
    </lineage>
</organism>
<dbReference type="InterPro" id="IPR013196">
    <property type="entry name" value="HTH_11"/>
</dbReference>
<dbReference type="InterPro" id="IPR036388">
    <property type="entry name" value="WH-like_DNA-bd_sf"/>
</dbReference>
<dbReference type="EMBL" id="QGLR01000009">
    <property type="protein sequence ID" value="PXZ07233.1"/>
    <property type="molecule type" value="Genomic_DNA"/>
</dbReference>
<dbReference type="Gene3D" id="1.10.10.10">
    <property type="entry name" value="Winged helix-like DNA-binding domain superfamily/Winged helix DNA-binding domain"/>
    <property type="match status" value="2"/>
</dbReference>
<dbReference type="GO" id="GO:0006355">
    <property type="term" value="P:regulation of DNA-templated transcription"/>
    <property type="evidence" value="ECO:0007669"/>
    <property type="project" value="InterPro"/>
</dbReference>
<dbReference type="PANTHER" id="PTHR30185">
    <property type="entry name" value="CRYPTIC BETA-GLUCOSIDE BGL OPERON ANTITERMINATOR"/>
    <property type="match status" value="1"/>
</dbReference>
<keyword evidence="2" id="KW-0598">Phosphotransferase system</keyword>
<keyword evidence="1" id="KW-0808">Transferase</keyword>
<evidence type="ECO:0000259" key="8">
    <source>
        <dbReference type="PROSITE" id="PS51099"/>
    </source>
</evidence>
<accession>A0A2V4E3W0</accession>
<dbReference type="InterPro" id="IPR036634">
    <property type="entry name" value="PRD_sf"/>
</dbReference>
<evidence type="ECO:0000259" key="7">
    <source>
        <dbReference type="PROSITE" id="PS51094"/>
    </source>
</evidence>
<dbReference type="Gene3D" id="3.40.930.10">
    <property type="entry name" value="Mannitol-specific EII, Chain A"/>
    <property type="match status" value="1"/>
</dbReference>
<gene>
    <name evidence="10" type="ORF">DKK70_05105</name>
</gene>
<dbReference type="STRING" id="1196095.GAPWK_0747"/>
<dbReference type="InterPro" id="IPR002178">
    <property type="entry name" value="PTS_EIIA_type-2_dom"/>
</dbReference>
<dbReference type="PROSITE" id="PS51372">
    <property type="entry name" value="PRD_2"/>
    <property type="match status" value="2"/>
</dbReference>
<sequence>MIKQKQRELISLLVRSKNGYKSSQELAAELSLSDRTVRTYLKDLKALIESNGGNIVSKQGYGFQLEILDRTSFNLFLIEHHLLDKNIEQSQCREASERKHYILNLLLLESQKIDVETLSEQLFISSSQLNKDIAEIKSQLQSYELTLKKSHSLIYVDGEEKAKRHFIMSYFFHEESINFLHHLSYFNQTCEAISFDTLTIIILDECREANIKLSDVMIQNIVLHLSLSIKRLQSGLSIQNLDLPLSTDSTLEYQVAKRIIARIESIIGFHFPKEEQMYLTLHLMSKSNLIQNNLDEELGGSLANLLAKIQQETGYPFWHDEQLKNGLIQHLKPMLVRLQQNIKLENPLIDEIKNQYAEVFRLVKHYFNQLPNLNNYDVNDDEWGYLALHFLASLEKLKNDQKAKVLIICATGLGSAQLLKNRVEREFDERVKIVATRGYYEIEPAMLNEIDFIISSVDLSSKVFKVPVFHVSVFFCEEDVQAIRRYLSHRQSPNSLPKNALPLVSDDKKQNHAKYIAQLFDEIAADYFYLCQQKPTKQAVIDHLLNLLSVNEAKNFKQEMNKQMEKRQAIGEIIFSPTIVVPHPAIPVGKIAKIAIAVIPEGLIWDEHYQDIKFVFMISPSIYQNSNLAMMTKAIVNLIDDLAIQQAMLKISDFNQFKSLFIQLIEKGA</sequence>
<dbReference type="SUPFAM" id="SSF63520">
    <property type="entry name" value="PTS-regulatory domain, PRD"/>
    <property type="match status" value="2"/>
</dbReference>
<dbReference type="InterPro" id="IPR007737">
    <property type="entry name" value="Mga_HTH"/>
</dbReference>
<evidence type="ECO:0000313" key="10">
    <source>
        <dbReference type="EMBL" id="PXZ07233.1"/>
    </source>
</evidence>
<evidence type="ECO:0000256" key="6">
    <source>
        <dbReference type="ARBA" id="ARBA00023163"/>
    </source>
</evidence>
<feature type="domain" description="PRD" evidence="9">
    <location>
        <begin position="293"/>
        <end position="400"/>
    </location>
</feature>
<dbReference type="PROSITE" id="PS51099">
    <property type="entry name" value="PTS_EIIB_TYPE_2"/>
    <property type="match status" value="1"/>
</dbReference>
<dbReference type="InterPro" id="IPR036095">
    <property type="entry name" value="PTS_EIIB-like_sf"/>
</dbReference>
<dbReference type="AlphaFoldDB" id="A0A2V4E3W0"/>
<dbReference type="Pfam" id="PF00874">
    <property type="entry name" value="PRD"/>
    <property type="match status" value="2"/>
</dbReference>
<reference evidence="10 11" key="1">
    <citation type="submission" date="2018-05" db="EMBL/GenBank/DDBJ databases">
        <title>Reference genomes for bee gut microbiota database.</title>
        <authorList>
            <person name="Ellegaard K.M."/>
        </authorList>
    </citation>
    <scope>NUCLEOTIDE SEQUENCE [LARGE SCALE GENOMIC DNA]</scope>
    <source>
        <strain evidence="10 11">ESL0182</strain>
    </source>
</reference>
<dbReference type="GO" id="GO:0009401">
    <property type="term" value="P:phosphoenolpyruvate-dependent sugar phosphotransferase system"/>
    <property type="evidence" value="ECO:0007669"/>
    <property type="project" value="UniProtKB-KW"/>
</dbReference>
<feature type="domain" description="PTS EIIA type-2" evidence="7">
    <location>
        <begin position="521"/>
        <end position="668"/>
    </location>
</feature>
<name>A0A2V4E3W0_9GAMM</name>
<dbReference type="PANTHER" id="PTHR30185:SF18">
    <property type="entry name" value="TRANSCRIPTIONAL REGULATOR MTLR"/>
    <property type="match status" value="1"/>
</dbReference>
<dbReference type="InterPro" id="IPR016152">
    <property type="entry name" value="PTrfase/Anion_transptr"/>
</dbReference>
<dbReference type="Proteomes" id="UP000247932">
    <property type="component" value="Unassembled WGS sequence"/>
</dbReference>
<dbReference type="Pfam" id="PF00359">
    <property type="entry name" value="PTS_EIIA_2"/>
    <property type="match status" value="1"/>
</dbReference>
<evidence type="ECO:0000256" key="5">
    <source>
        <dbReference type="ARBA" id="ARBA00023159"/>
    </source>
</evidence>
<evidence type="ECO:0000256" key="4">
    <source>
        <dbReference type="ARBA" id="ARBA00023015"/>
    </source>
</evidence>
<dbReference type="Gene3D" id="1.10.1790.10">
    <property type="entry name" value="PRD domain"/>
    <property type="match status" value="2"/>
</dbReference>
<evidence type="ECO:0000313" key="11">
    <source>
        <dbReference type="Proteomes" id="UP000247932"/>
    </source>
</evidence>
<dbReference type="InterPro" id="IPR003501">
    <property type="entry name" value="PTS_EIIB_2/3"/>
</dbReference>
<dbReference type="InterPro" id="IPR050661">
    <property type="entry name" value="BglG_antiterminators"/>
</dbReference>